<reference evidence="1 2" key="1">
    <citation type="submission" date="2018-06" db="EMBL/GenBank/DDBJ databases">
        <title>Carbapenemase-producing Enterobacteriaceae present in wastewater treatment plant effluent and nearby surface waters in the US.</title>
        <authorList>
            <person name="Mathys D.A."/>
            <person name="Mollenkopf D.F."/>
            <person name="Feicht S.M."/>
            <person name="Adams R.J."/>
            <person name="Albers A.L."/>
            <person name="Stuever D.M."/>
            <person name="Daniels J.B."/>
            <person name="Wittum T.E."/>
        </authorList>
    </citation>
    <scope>NUCLEOTIDE SEQUENCE [LARGE SCALE GENOMIC DNA]</scope>
    <source>
        <strain evidence="1 2">GEO_47_Down_B</strain>
    </source>
</reference>
<proteinExistence type="predicted"/>
<dbReference type="AlphaFoldDB" id="A0A443VHL9"/>
<dbReference type="Proteomes" id="UP000288843">
    <property type="component" value="Unassembled WGS sequence"/>
</dbReference>
<dbReference type="RefSeq" id="WP_032736854.1">
    <property type="nucleotide sequence ID" value="NZ_CABDVS010000001.1"/>
</dbReference>
<name>A0A443VHL9_RAOPL</name>
<dbReference type="InterPro" id="IPR020150">
    <property type="entry name" value="T4SS_TrbE"/>
</dbReference>
<evidence type="ECO:0000313" key="2">
    <source>
        <dbReference type="Proteomes" id="UP000288843"/>
    </source>
</evidence>
<evidence type="ECO:0000313" key="1">
    <source>
        <dbReference type="EMBL" id="RWT18738.1"/>
    </source>
</evidence>
<dbReference type="Pfam" id="PF11100">
    <property type="entry name" value="TrbE"/>
    <property type="match status" value="1"/>
</dbReference>
<sequence length="78" mass="9143">MKINFHKYPAVDFVVRLLLTIIIISPVLYFSWDAVKGTSGSDYIESVVFILMVGFFWLVSYLFFTALQDVFKKRRVNK</sequence>
<gene>
    <name evidence="1" type="ORF">DN603_23155</name>
</gene>
<accession>A0A443VHL9</accession>
<protein>
    <submittedName>
        <fullName evidence="1">Conjugal transfer protein TrbE</fullName>
    </submittedName>
</protein>
<dbReference type="EMBL" id="QKOX01000030">
    <property type="protein sequence ID" value="RWT18738.1"/>
    <property type="molecule type" value="Genomic_DNA"/>
</dbReference>
<comment type="caution">
    <text evidence="1">The sequence shown here is derived from an EMBL/GenBank/DDBJ whole genome shotgun (WGS) entry which is preliminary data.</text>
</comment>
<organism evidence="1 2">
    <name type="scientific">Raoultella planticola</name>
    <name type="common">Klebsiella planticola</name>
    <dbReference type="NCBI Taxonomy" id="575"/>
    <lineage>
        <taxon>Bacteria</taxon>
        <taxon>Pseudomonadati</taxon>
        <taxon>Pseudomonadota</taxon>
        <taxon>Gammaproteobacteria</taxon>
        <taxon>Enterobacterales</taxon>
        <taxon>Enterobacteriaceae</taxon>
        <taxon>Klebsiella/Raoultella group</taxon>
        <taxon>Raoultella</taxon>
    </lineage>
</organism>
<dbReference type="NCBIfam" id="NF010271">
    <property type="entry name" value="PRK13718.1"/>
    <property type="match status" value="1"/>
</dbReference>